<evidence type="ECO:0000259" key="8">
    <source>
        <dbReference type="PROSITE" id="PS50104"/>
    </source>
</evidence>
<dbReference type="GO" id="GO:0032481">
    <property type="term" value="P:positive regulation of type I interferon production"/>
    <property type="evidence" value="ECO:0007669"/>
    <property type="project" value="TreeGrafter"/>
</dbReference>
<evidence type="ECO:0000256" key="4">
    <source>
        <dbReference type="ARBA" id="ARBA00022588"/>
    </source>
</evidence>
<dbReference type="GO" id="GO:0005768">
    <property type="term" value="C:endosome"/>
    <property type="evidence" value="ECO:0007669"/>
    <property type="project" value="TreeGrafter"/>
</dbReference>
<keyword evidence="2" id="KW-0963">Cytoplasm</keyword>
<dbReference type="GO" id="GO:0035591">
    <property type="term" value="F:signaling adaptor activity"/>
    <property type="evidence" value="ECO:0007669"/>
    <property type="project" value="TreeGrafter"/>
</dbReference>
<keyword evidence="10" id="KW-1185">Reference proteome</keyword>
<dbReference type="GO" id="GO:0035666">
    <property type="term" value="P:TRIF-dependent toll-like receptor signaling pathway"/>
    <property type="evidence" value="ECO:0007669"/>
    <property type="project" value="InterPro"/>
</dbReference>
<feature type="domain" description="TIR" evidence="8">
    <location>
        <begin position="1"/>
        <end position="142"/>
    </location>
</feature>
<dbReference type="InterPro" id="IPR035897">
    <property type="entry name" value="Toll_tir_struct_dom_sf"/>
</dbReference>
<evidence type="ECO:0000256" key="1">
    <source>
        <dbReference type="ARBA" id="ARBA00004496"/>
    </source>
</evidence>
<evidence type="ECO:0000256" key="7">
    <source>
        <dbReference type="SAM" id="Coils"/>
    </source>
</evidence>
<dbReference type="PANTHER" id="PTHR47230:SF1">
    <property type="entry name" value="TIR DOMAIN-CONTAINING ADAPTER MOLECULE 1"/>
    <property type="match status" value="1"/>
</dbReference>
<comment type="subcellular location">
    <subcellularLocation>
        <location evidence="1">Cytoplasm</location>
    </subcellularLocation>
</comment>
<organism evidence="9 10">
    <name type="scientific">Knipowitschia caucasica</name>
    <name type="common">Caucasian dwarf goby</name>
    <name type="synonym">Pomatoschistus caucasicus</name>
    <dbReference type="NCBI Taxonomy" id="637954"/>
    <lineage>
        <taxon>Eukaryota</taxon>
        <taxon>Metazoa</taxon>
        <taxon>Chordata</taxon>
        <taxon>Craniata</taxon>
        <taxon>Vertebrata</taxon>
        <taxon>Euteleostomi</taxon>
        <taxon>Actinopterygii</taxon>
        <taxon>Neopterygii</taxon>
        <taxon>Teleostei</taxon>
        <taxon>Neoteleostei</taxon>
        <taxon>Acanthomorphata</taxon>
        <taxon>Gobiaria</taxon>
        <taxon>Gobiiformes</taxon>
        <taxon>Gobioidei</taxon>
        <taxon>Gobiidae</taxon>
        <taxon>Gobiinae</taxon>
        <taxon>Knipowitschia</taxon>
    </lineage>
</organism>
<keyword evidence="3" id="KW-0597">Phosphoprotein</keyword>
<dbReference type="InterPro" id="IPR000157">
    <property type="entry name" value="TIR_dom"/>
</dbReference>
<evidence type="ECO:0000313" key="9">
    <source>
        <dbReference type="EMBL" id="CAL1579774.1"/>
    </source>
</evidence>
<dbReference type="PROSITE" id="PS50104">
    <property type="entry name" value="TIR"/>
    <property type="match status" value="1"/>
</dbReference>
<dbReference type="InterPro" id="IPR046946">
    <property type="entry name" value="TCAM1/2"/>
</dbReference>
<dbReference type="AlphaFoldDB" id="A0AAV2JWT0"/>
<dbReference type="PANTHER" id="PTHR47230">
    <property type="entry name" value="TIR DOMAIN-CONTAINING ADAPTER MOLECULE 1"/>
    <property type="match status" value="1"/>
</dbReference>
<name>A0AAV2JWT0_KNICA</name>
<feature type="coiled-coil region" evidence="7">
    <location>
        <begin position="106"/>
        <end position="160"/>
    </location>
</feature>
<protein>
    <recommendedName>
        <fullName evidence="8">TIR domain-containing protein</fullName>
    </recommendedName>
</protein>
<dbReference type="EMBL" id="OZ035836">
    <property type="protein sequence ID" value="CAL1579774.1"/>
    <property type="molecule type" value="Genomic_DNA"/>
</dbReference>
<sequence length="229" mass="26574">MAEDLKYRLESIIGSDGATFSEDFAVAGKAEFICVEDAINNSAFTLLLLTTNFNKFLELKTNSALINSIDNPPKYNTVIPLLPQSKAMPREDIPMVIKTLVPLVENRNFERKIQQAMSRVKIKRQKNEWMKEKNMKSLKKKQEELKISNQQQLKENQELRSVHVLEQEQRMLLNQKMYFVPDQRVEPDGRRGWQQHPNINIENAQYIIIGDHSQMAVDLSKESRDKDGK</sequence>
<evidence type="ECO:0000256" key="6">
    <source>
        <dbReference type="ARBA" id="ARBA00023198"/>
    </source>
</evidence>
<keyword evidence="7" id="KW-0175">Coiled coil</keyword>
<dbReference type="GO" id="GO:0045087">
    <property type="term" value="P:innate immune response"/>
    <property type="evidence" value="ECO:0007669"/>
    <property type="project" value="UniProtKB-KW"/>
</dbReference>
<dbReference type="GO" id="GO:0006954">
    <property type="term" value="P:inflammatory response"/>
    <property type="evidence" value="ECO:0007669"/>
    <property type="project" value="UniProtKB-KW"/>
</dbReference>
<dbReference type="Gene3D" id="3.40.50.10140">
    <property type="entry name" value="Toll/interleukin-1 receptor homology (TIR) domain"/>
    <property type="match status" value="1"/>
</dbReference>
<evidence type="ECO:0000256" key="2">
    <source>
        <dbReference type="ARBA" id="ARBA00022490"/>
    </source>
</evidence>
<evidence type="ECO:0000256" key="3">
    <source>
        <dbReference type="ARBA" id="ARBA00022553"/>
    </source>
</evidence>
<accession>A0AAV2JWT0</accession>
<reference evidence="9 10" key="1">
    <citation type="submission" date="2024-04" db="EMBL/GenBank/DDBJ databases">
        <authorList>
            <person name="Waldvogel A.-M."/>
            <person name="Schoenle A."/>
        </authorList>
    </citation>
    <scope>NUCLEOTIDE SEQUENCE [LARGE SCALE GENOMIC DNA]</scope>
</reference>
<dbReference type="Proteomes" id="UP001497482">
    <property type="component" value="Chromosome 14"/>
</dbReference>
<keyword evidence="6" id="KW-0395">Inflammatory response</keyword>
<evidence type="ECO:0000313" key="10">
    <source>
        <dbReference type="Proteomes" id="UP001497482"/>
    </source>
</evidence>
<proteinExistence type="predicted"/>
<evidence type="ECO:0000256" key="5">
    <source>
        <dbReference type="ARBA" id="ARBA00022859"/>
    </source>
</evidence>
<dbReference type="GO" id="GO:0043123">
    <property type="term" value="P:positive regulation of canonical NF-kappaB signal transduction"/>
    <property type="evidence" value="ECO:0007669"/>
    <property type="project" value="TreeGrafter"/>
</dbReference>
<keyword evidence="4" id="KW-0399">Innate immunity</keyword>
<keyword evidence="5" id="KW-0391">Immunity</keyword>
<gene>
    <name evidence="9" type="ORF">KC01_LOCUS10750</name>
</gene>